<dbReference type="EMBL" id="JBHTOM010000004">
    <property type="protein sequence ID" value="MFD1548788.1"/>
    <property type="molecule type" value="Genomic_DNA"/>
</dbReference>
<dbReference type="SUPFAM" id="SSF52058">
    <property type="entry name" value="L domain-like"/>
    <property type="match status" value="1"/>
</dbReference>
<accession>A0ABW4H283</accession>
<gene>
    <name evidence="3" type="ORF">ACFQ5T_03705</name>
</gene>
<proteinExistence type="predicted"/>
<dbReference type="Gene3D" id="3.80.10.10">
    <property type="entry name" value="Ribonuclease Inhibitor"/>
    <property type="match status" value="2"/>
</dbReference>
<evidence type="ECO:0000256" key="1">
    <source>
        <dbReference type="SAM" id="SignalP"/>
    </source>
</evidence>
<name>A0ABW4H283_9LACO</name>
<protein>
    <submittedName>
        <fullName evidence="3">BspA family leucine-rich repeat surface protein</fullName>
    </submittedName>
</protein>
<reference evidence="4" key="1">
    <citation type="journal article" date="2019" name="Int. J. Syst. Evol. Microbiol.">
        <title>The Global Catalogue of Microorganisms (GCM) 10K type strain sequencing project: providing services to taxonomists for standard genome sequencing and annotation.</title>
        <authorList>
            <consortium name="The Broad Institute Genomics Platform"/>
            <consortium name="The Broad Institute Genome Sequencing Center for Infectious Disease"/>
            <person name="Wu L."/>
            <person name="Ma J."/>
        </authorList>
    </citation>
    <scope>NUCLEOTIDE SEQUENCE [LARGE SCALE GENOMIC DNA]</scope>
    <source>
        <strain evidence="4">CCM 8906</strain>
    </source>
</reference>
<evidence type="ECO:0000313" key="4">
    <source>
        <dbReference type="Proteomes" id="UP001597195"/>
    </source>
</evidence>
<dbReference type="Pfam" id="PF03382">
    <property type="entry name" value="DUF285"/>
    <property type="match status" value="3"/>
</dbReference>
<feature type="domain" description="DUF5776" evidence="2">
    <location>
        <begin position="655"/>
        <end position="723"/>
    </location>
</feature>
<dbReference type="NCBIfam" id="TIGR02167">
    <property type="entry name" value="Liste_lipo_26"/>
    <property type="match status" value="10"/>
</dbReference>
<dbReference type="InterPro" id="IPR032675">
    <property type="entry name" value="LRR_dom_sf"/>
</dbReference>
<organism evidence="3 4">
    <name type="scientific">Levilactobacillus fuyuanensis</name>
    <dbReference type="NCBI Taxonomy" id="2486022"/>
    <lineage>
        <taxon>Bacteria</taxon>
        <taxon>Bacillati</taxon>
        <taxon>Bacillota</taxon>
        <taxon>Bacilli</taxon>
        <taxon>Lactobacillales</taxon>
        <taxon>Lactobacillaceae</taxon>
        <taxon>Levilactobacillus</taxon>
    </lineage>
</organism>
<comment type="caution">
    <text evidence="3">The sequence shown here is derived from an EMBL/GenBank/DDBJ whole genome shotgun (WGS) entry which is preliminary data.</text>
</comment>
<feature type="chain" id="PRO_5046479694" evidence="1">
    <location>
        <begin position="31"/>
        <end position="791"/>
    </location>
</feature>
<dbReference type="InterPro" id="IPR044081">
    <property type="entry name" value="DUF5776"/>
</dbReference>
<dbReference type="Pfam" id="PF19087">
    <property type="entry name" value="DUF5776"/>
    <property type="match status" value="2"/>
</dbReference>
<keyword evidence="4" id="KW-1185">Reference proteome</keyword>
<sequence length="791" mass="88891">MNLKHIIQLLAVLYLTSNLVPAPPFSTALAATPTAITNSDGTTTGTIGQGCVWTLSADQKTLTLDGGTLPNYEGPLQLFDESPITKAIKKQLHLSSFYIRKLILKGAIKTGSNAAYLFSNFSEIDGLNRLNTSQAQNMAFMFSGDSSDTVDTSSFDTSHVTNMSYMFGNASIKALNLANFNTSKVTDMSYMFGLNSILQSLDISNFDTHNVTNMEGLFLGTDLTDLDISSFNTANVTNMAKMFDASSLEKIDVSKFDTRKVTNMLSMFSYTHLKTLDLSSFNTAQVTEMTYMLSNNHKLQTLLFNPELFQTRSATSTARMFEDDDELRHLDVSHFDTSNVTDMRYMFDNTSQLTSLDVSHFNTSKVTNMLHMFSYDDHLQKLDVSHFDTHLVEDFGYMFNGDSSLKQLDVSKFDTHLAITNPYDKNDTTVGLYRMFADDTALTSLDLSNFVMTQSPTQSLYTYTAQLFENDTHLDHLKLGPGVWFQTAPMWGENSSSKLPPIQATNRYTGKWTANGQAAYTSDQLIARYSGNDRPEGIQTFTWQLVDHGIQPPVKPTLPPTTSPTNPETPIFVGSSINAVRTIGLYRQPTFRKRNHLLWYHRAPRTRQPQFVVTGEATSKNGVPRYKVRDVNHHSNTYGRTGYVTTKSAYVQPTYYAKSVSAKTITVINPKGINGYRQKALTNAVKHYRQGQQLKVKRLVTHNLTTRFQLTNGAYITANKQLVQTGRHAYPHHVTTKHAINRYRDVNLHKRTRHYAAKTKLTVRGWDYSNHGTLRYRVAGGYITANPQLIS</sequence>
<dbReference type="InterPro" id="IPR005046">
    <property type="entry name" value="DUF285"/>
</dbReference>
<evidence type="ECO:0000259" key="2">
    <source>
        <dbReference type="Pfam" id="PF19087"/>
    </source>
</evidence>
<dbReference type="InterPro" id="IPR011889">
    <property type="entry name" value="Liste_lipo_26"/>
</dbReference>
<feature type="signal peptide" evidence="1">
    <location>
        <begin position="1"/>
        <end position="30"/>
    </location>
</feature>
<evidence type="ECO:0000313" key="3">
    <source>
        <dbReference type="EMBL" id="MFD1548788.1"/>
    </source>
</evidence>
<feature type="domain" description="DUF5776" evidence="2">
    <location>
        <begin position="731"/>
        <end position="789"/>
    </location>
</feature>
<dbReference type="Proteomes" id="UP001597195">
    <property type="component" value="Unassembled WGS sequence"/>
</dbReference>
<keyword evidence="1" id="KW-0732">Signal</keyword>
<dbReference type="RefSeq" id="WP_125700413.1">
    <property type="nucleotide sequence ID" value="NZ_JBHTOM010000004.1"/>
</dbReference>